<comment type="caution">
    <text evidence="1">The sequence shown here is derived from an EMBL/GenBank/DDBJ whole genome shotgun (WGS) entry which is preliminary data.</text>
</comment>
<gene>
    <name evidence="1" type="ORF">F7R91_37840</name>
</gene>
<reference evidence="1 2" key="1">
    <citation type="submission" date="2019-09" db="EMBL/GenBank/DDBJ databases">
        <title>Screening of Novel Bioactive Compounds from Soil-Associated.</title>
        <authorList>
            <person name="Zhao S."/>
        </authorList>
    </citation>
    <scope>NUCLEOTIDE SEQUENCE [LARGE SCALE GENOMIC DNA]</scope>
    <source>
        <strain evidence="1 2">HIT-DPA4</strain>
    </source>
</reference>
<evidence type="ECO:0000313" key="1">
    <source>
        <dbReference type="EMBL" id="KAB1139978.1"/>
    </source>
</evidence>
<organism evidence="1 2">
    <name type="scientific">Streptomyces luteolifulvus</name>
    <dbReference type="NCBI Taxonomy" id="2615112"/>
    <lineage>
        <taxon>Bacteria</taxon>
        <taxon>Bacillati</taxon>
        <taxon>Actinomycetota</taxon>
        <taxon>Actinomycetes</taxon>
        <taxon>Kitasatosporales</taxon>
        <taxon>Streptomycetaceae</taxon>
        <taxon>Streptomyces</taxon>
    </lineage>
</organism>
<evidence type="ECO:0000313" key="2">
    <source>
        <dbReference type="Proteomes" id="UP000442707"/>
    </source>
</evidence>
<dbReference type="AlphaFoldDB" id="A0A6H9UPJ9"/>
<sequence>MTTSELPRWMPSRRAEVRTLAAGEWWDAVRVPLGLGVHALRHLGDETGAVIRDGYGGILYWLISPGSAAHWHLPQVTVLGPGCHVAIPPLHRTTGPGLYWQVPPSQDRETTATPRLYAALHASLPTDISSDRPPAA</sequence>
<proteinExistence type="predicted"/>
<dbReference type="Proteomes" id="UP000442707">
    <property type="component" value="Unassembled WGS sequence"/>
</dbReference>
<keyword evidence="2" id="KW-1185">Reference proteome</keyword>
<accession>A0A6H9UPJ9</accession>
<name>A0A6H9UPJ9_9ACTN</name>
<dbReference type="EMBL" id="VZRB01000049">
    <property type="protein sequence ID" value="KAB1139978.1"/>
    <property type="molecule type" value="Genomic_DNA"/>
</dbReference>
<protein>
    <submittedName>
        <fullName evidence="1">Uncharacterized protein</fullName>
    </submittedName>
</protein>